<accession>J3PG23</accession>
<dbReference type="GeneID" id="20352907"/>
<name>J3PG23_GAET3</name>
<dbReference type="EnsemblFungi" id="EJT70276">
    <property type="protein sequence ID" value="EJT70276"/>
    <property type="gene ID" value="GGTG_12449"/>
</dbReference>
<gene>
    <name evidence="2" type="primary">20352907</name>
    <name evidence="1" type="ORF">GGTG_12449</name>
</gene>
<dbReference type="RefSeq" id="XP_009228610.1">
    <property type="nucleotide sequence ID" value="XM_009230346.1"/>
</dbReference>
<keyword evidence="3" id="KW-1185">Reference proteome</keyword>
<reference evidence="3" key="1">
    <citation type="submission" date="2010-07" db="EMBL/GenBank/DDBJ databases">
        <title>The genome sequence of Gaeumannomyces graminis var. tritici strain R3-111a-1.</title>
        <authorList>
            <consortium name="The Broad Institute Genome Sequencing Platform"/>
            <person name="Ma L.-J."/>
            <person name="Dead R."/>
            <person name="Young S."/>
            <person name="Zeng Q."/>
            <person name="Koehrsen M."/>
            <person name="Alvarado L."/>
            <person name="Berlin A."/>
            <person name="Chapman S.B."/>
            <person name="Chen Z."/>
            <person name="Freedman E."/>
            <person name="Gellesch M."/>
            <person name="Goldberg J."/>
            <person name="Griggs A."/>
            <person name="Gujja S."/>
            <person name="Heilman E.R."/>
            <person name="Heiman D."/>
            <person name="Hepburn T."/>
            <person name="Howarth C."/>
            <person name="Jen D."/>
            <person name="Larson L."/>
            <person name="Mehta T."/>
            <person name="Neiman D."/>
            <person name="Pearson M."/>
            <person name="Roberts A."/>
            <person name="Saif S."/>
            <person name="Shea T."/>
            <person name="Shenoy N."/>
            <person name="Sisk P."/>
            <person name="Stolte C."/>
            <person name="Sykes S."/>
            <person name="Walk T."/>
            <person name="White J."/>
            <person name="Yandava C."/>
            <person name="Haas B."/>
            <person name="Nusbaum C."/>
            <person name="Birren B."/>
        </authorList>
    </citation>
    <scope>NUCLEOTIDE SEQUENCE [LARGE SCALE GENOMIC DNA]</scope>
    <source>
        <strain evidence="3">R3-111a-1</strain>
    </source>
</reference>
<dbReference type="EMBL" id="GL385402">
    <property type="protein sequence ID" value="EJT70276.1"/>
    <property type="molecule type" value="Genomic_DNA"/>
</dbReference>
<evidence type="ECO:0000313" key="1">
    <source>
        <dbReference type="EMBL" id="EJT70276.1"/>
    </source>
</evidence>
<dbReference type="AlphaFoldDB" id="J3PG23"/>
<dbReference type="Proteomes" id="UP000006039">
    <property type="component" value="Unassembled WGS sequence"/>
</dbReference>
<reference evidence="2" key="5">
    <citation type="submission" date="2018-04" db="UniProtKB">
        <authorList>
            <consortium name="EnsemblFungi"/>
        </authorList>
    </citation>
    <scope>IDENTIFICATION</scope>
    <source>
        <strain evidence="2">R3-111a-1</strain>
    </source>
</reference>
<evidence type="ECO:0000313" key="2">
    <source>
        <dbReference type="EnsemblFungi" id="EJT70276"/>
    </source>
</evidence>
<sequence length="103" mass="11684">MDVAKGFLWGMVRRCIDRDPAQDWARLGPVGWAILRAPPPVRSAATRWALDLSRRAFTWSLRQGVGSFRFLLFAKFAKWLLLKVMGSRWITAAVLGQDPDLQA</sequence>
<reference evidence="1" key="2">
    <citation type="submission" date="2010-07" db="EMBL/GenBank/DDBJ databases">
        <authorList>
            <consortium name="The Broad Institute Genome Sequencing Platform"/>
            <consortium name="Broad Institute Genome Sequencing Center for Infectious Disease"/>
            <person name="Ma L.-J."/>
            <person name="Dead R."/>
            <person name="Young S."/>
            <person name="Zeng Q."/>
            <person name="Koehrsen M."/>
            <person name="Alvarado L."/>
            <person name="Berlin A."/>
            <person name="Chapman S.B."/>
            <person name="Chen Z."/>
            <person name="Freedman E."/>
            <person name="Gellesch M."/>
            <person name="Goldberg J."/>
            <person name="Griggs A."/>
            <person name="Gujja S."/>
            <person name="Heilman E.R."/>
            <person name="Heiman D."/>
            <person name="Hepburn T."/>
            <person name="Howarth C."/>
            <person name="Jen D."/>
            <person name="Larson L."/>
            <person name="Mehta T."/>
            <person name="Neiman D."/>
            <person name="Pearson M."/>
            <person name="Roberts A."/>
            <person name="Saif S."/>
            <person name="Shea T."/>
            <person name="Shenoy N."/>
            <person name="Sisk P."/>
            <person name="Stolte C."/>
            <person name="Sykes S."/>
            <person name="Walk T."/>
            <person name="White J."/>
            <person name="Yandava C."/>
            <person name="Haas B."/>
            <person name="Nusbaum C."/>
            <person name="Birren B."/>
        </authorList>
    </citation>
    <scope>NUCLEOTIDE SEQUENCE</scope>
    <source>
        <strain evidence="1">R3-111a-1</strain>
    </source>
</reference>
<reference evidence="1" key="3">
    <citation type="submission" date="2010-09" db="EMBL/GenBank/DDBJ databases">
        <title>Annotation of Gaeumannomyces graminis var. tritici R3-111a-1.</title>
        <authorList>
            <consortium name="The Broad Institute Genome Sequencing Platform"/>
            <person name="Ma L.-J."/>
            <person name="Dead R."/>
            <person name="Young S.K."/>
            <person name="Zeng Q."/>
            <person name="Gargeya S."/>
            <person name="Fitzgerald M."/>
            <person name="Haas B."/>
            <person name="Abouelleil A."/>
            <person name="Alvarado L."/>
            <person name="Arachchi H.M."/>
            <person name="Berlin A."/>
            <person name="Brown A."/>
            <person name="Chapman S.B."/>
            <person name="Chen Z."/>
            <person name="Dunbar C."/>
            <person name="Freedman E."/>
            <person name="Gearin G."/>
            <person name="Gellesch M."/>
            <person name="Goldberg J."/>
            <person name="Griggs A."/>
            <person name="Gujja S."/>
            <person name="Heiman D."/>
            <person name="Howarth C."/>
            <person name="Larson L."/>
            <person name="Lui A."/>
            <person name="MacDonald P.J.P."/>
            <person name="Mehta T."/>
            <person name="Montmayeur A."/>
            <person name="Murphy C."/>
            <person name="Neiman D."/>
            <person name="Pearson M."/>
            <person name="Priest M."/>
            <person name="Roberts A."/>
            <person name="Saif S."/>
            <person name="Shea T."/>
            <person name="Shenoy N."/>
            <person name="Sisk P."/>
            <person name="Stolte C."/>
            <person name="Sykes S."/>
            <person name="Yandava C."/>
            <person name="Wortman J."/>
            <person name="Nusbaum C."/>
            <person name="Birren B."/>
        </authorList>
    </citation>
    <scope>NUCLEOTIDE SEQUENCE</scope>
    <source>
        <strain evidence="1">R3-111a-1</strain>
    </source>
</reference>
<proteinExistence type="predicted"/>
<protein>
    <submittedName>
        <fullName evidence="1 2">Uncharacterized protein</fullName>
    </submittedName>
</protein>
<reference evidence="2" key="4">
    <citation type="journal article" date="2015" name="G3 (Bethesda)">
        <title>Genome sequences of three phytopathogenic species of the Magnaporthaceae family of fungi.</title>
        <authorList>
            <person name="Okagaki L.H."/>
            <person name="Nunes C.C."/>
            <person name="Sailsbery J."/>
            <person name="Clay B."/>
            <person name="Brown D."/>
            <person name="John T."/>
            <person name="Oh Y."/>
            <person name="Young N."/>
            <person name="Fitzgerald M."/>
            <person name="Haas B.J."/>
            <person name="Zeng Q."/>
            <person name="Young S."/>
            <person name="Adiconis X."/>
            <person name="Fan L."/>
            <person name="Levin J.Z."/>
            <person name="Mitchell T.K."/>
            <person name="Okubara P.A."/>
            <person name="Farman M.L."/>
            <person name="Kohn L.M."/>
            <person name="Birren B."/>
            <person name="Ma L.-J."/>
            <person name="Dean R.A."/>
        </authorList>
    </citation>
    <scope>NUCLEOTIDE SEQUENCE</scope>
    <source>
        <strain evidence="2">R3-111a-1</strain>
    </source>
</reference>
<evidence type="ECO:0000313" key="3">
    <source>
        <dbReference type="Proteomes" id="UP000006039"/>
    </source>
</evidence>
<organism evidence="1">
    <name type="scientific">Gaeumannomyces tritici (strain R3-111a-1)</name>
    <name type="common">Wheat and barley take-all root rot fungus</name>
    <name type="synonym">Gaeumannomyces graminis var. tritici</name>
    <dbReference type="NCBI Taxonomy" id="644352"/>
    <lineage>
        <taxon>Eukaryota</taxon>
        <taxon>Fungi</taxon>
        <taxon>Dikarya</taxon>
        <taxon>Ascomycota</taxon>
        <taxon>Pezizomycotina</taxon>
        <taxon>Sordariomycetes</taxon>
        <taxon>Sordariomycetidae</taxon>
        <taxon>Magnaporthales</taxon>
        <taxon>Magnaporthaceae</taxon>
        <taxon>Gaeumannomyces</taxon>
    </lineage>
</organism>
<dbReference type="HOGENOM" id="CLU_2263956_0_0_1"/>
<dbReference type="VEuPathDB" id="FungiDB:GGTG_12449"/>